<accession>A0A934RV71</accession>
<evidence type="ECO:0000313" key="2">
    <source>
        <dbReference type="EMBL" id="MBK1875744.1"/>
    </source>
</evidence>
<dbReference type="EMBL" id="JAENIL010000003">
    <property type="protein sequence ID" value="MBK1875744.1"/>
    <property type="molecule type" value="Genomic_DNA"/>
</dbReference>
<organism evidence="2 3">
    <name type="scientific">Pelagicoccus mobilis</name>
    <dbReference type="NCBI Taxonomy" id="415221"/>
    <lineage>
        <taxon>Bacteria</taxon>
        <taxon>Pseudomonadati</taxon>
        <taxon>Verrucomicrobiota</taxon>
        <taxon>Opitutia</taxon>
        <taxon>Puniceicoccales</taxon>
        <taxon>Pelagicoccaceae</taxon>
        <taxon>Pelagicoccus</taxon>
    </lineage>
</organism>
<comment type="caution">
    <text evidence="2">The sequence shown here is derived from an EMBL/GenBank/DDBJ whole genome shotgun (WGS) entry which is preliminary data.</text>
</comment>
<feature type="transmembrane region" description="Helical" evidence="1">
    <location>
        <begin position="186"/>
        <end position="205"/>
    </location>
</feature>
<keyword evidence="1" id="KW-0472">Membrane</keyword>
<protein>
    <submittedName>
        <fullName evidence="2">Uncharacterized protein</fullName>
    </submittedName>
</protein>
<sequence>MPSLPYQSSLAKLLQRKRTLLAIGTLLLVSLVTTAAHKHYNPFDHQLPTGCDEFGYLNMAKAISTGQTFADHSQRPFLPELLPALKENIRDPNHYRWMIAPHAYHLAYSEDRIINQYPPGVGLMLAALPLEQRRDAYTIACVLIGCIGLLIAAYVDAGKKLTLWPLFLIPVCGLLLHYFEASNLEFRRVGSLAPTYGLLIAAGWLMPRHPAWSLALLSFTTLFRIPNALLFPPIGLACLFLSAPHAKGIGQHLSKAIRLGIAIFASGFGMYLLYAYLRLGSPLALTYSSIDQDFTEEGGISKNLHYYFVEHRKWLWPHVFAIGLLAGSALFRSKSLKWLLFGLFVCLFNYAFYLTHKVQIEYYPYASALICIGLAIGNLELDKTPQLLRRSAAAAGILIALYSLYKAPSFPKLDSTANFQKHAAPIQQTFQEFDAIWAEHRSGTIEYVTGKAGLRYNWGPDHSRVFIIKWLRDHGYTQAIWHSDPGINPLADIEKLLQRNEIGYTKKSGPAGDYLEIASATQ</sequence>
<feature type="transmembrane region" description="Helical" evidence="1">
    <location>
        <begin position="225"/>
        <end position="244"/>
    </location>
</feature>
<feature type="transmembrane region" description="Helical" evidence="1">
    <location>
        <begin position="161"/>
        <end position="179"/>
    </location>
</feature>
<feature type="transmembrane region" description="Helical" evidence="1">
    <location>
        <begin position="362"/>
        <end position="380"/>
    </location>
</feature>
<feature type="transmembrane region" description="Helical" evidence="1">
    <location>
        <begin position="314"/>
        <end position="331"/>
    </location>
</feature>
<keyword evidence="1" id="KW-0812">Transmembrane</keyword>
<feature type="transmembrane region" description="Helical" evidence="1">
    <location>
        <begin position="256"/>
        <end position="277"/>
    </location>
</feature>
<dbReference type="AlphaFoldDB" id="A0A934RV71"/>
<keyword evidence="1" id="KW-1133">Transmembrane helix</keyword>
<gene>
    <name evidence="2" type="ORF">JIN87_02630</name>
</gene>
<proteinExistence type="predicted"/>
<dbReference type="Proteomes" id="UP000617628">
    <property type="component" value="Unassembled WGS sequence"/>
</dbReference>
<name>A0A934RV71_9BACT</name>
<dbReference type="RefSeq" id="WP_200353961.1">
    <property type="nucleotide sequence ID" value="NZ_JAENIL010000003.1"/>
</dbReference>
<evidence type="ECO:0000313" key="3">
    <source>
        <dbReference type="Proteomes" id="UP000617628"/>
    </source>
</evidence>
<reference evidence="2" key="1">
    <citation type="submission" date="2021-01" db="EMBL/GenBank/DDBJ databases">
        <title>Modified the classification status of verrucomicrobia.</title>
        <authorList>
            <person name="Feng X."/>
        </authorList>
    </citation>
    <scope>NUCLEOTIDE SEQUENCE</scope>
    <source>
        <strain evidence="2">KCTC 13126</strain>
    </source>
</reference>
<feature type="transmembrane region" description="Helical" evidence="1">
    <location>
        <begin position="137"/>
        <end position="155"/>
    </location>
</feature>
<feature type="transmembrane region" description="Helical" evidence="1">
    <location>
        <begin position="338"/>
        <end position="356"/>
    </location>
</feature>
<keyword evidence="3" id="KW-1185">Reference proteome</keyword>
<evidence type="ECO:0000256" key="1">
    <source>
        <dbReference type="SAM" id="Phobius"/>
    </source>
</evidence>